<sequence>MMQNTANGSIVNGRVLHDTLRDSPLDVHGDSTKRQENGGANEFGSSLAANRTNTSHPYGAGVVWSRNAKLAVASTHNNQATMTEPRSDCSYNCDQAINTHTCEKQCNQSFTPGAAAALSLQHATKSDDRNKNKYNSPVSSNNNSYNYTGNSSSNNDSTSCSGNTNKRVTYAL</sequence>
<evidence type="ECO:0000313" key="3">
    <source>
        <dbReference type="EMBL" id="JAQ13007.1"/>
    </source>
</evidence>
<organism evidence="2">
    <name type="scientific">Lygus hesperus</name>
    <name type="common">Western plant bug</name>
    <dbReference type="NCBI Taxonomy" id="30085"/>
    <lineage>
        <taxon>Eukaryota</taxon>
        <taxon>Metazoa</taxon>
        <taxon>Ecdysozoa</taxon>
        <taxon>Arthropoda</taxon>
        <taxon>Hexapoda</taxon>
        <taxon>Insecta</taxon>
        <taxon>Pterygota</taxon>
        <taxon>Neoptera</taxon>
        <taxon>Paraneoptera</taxon>
        <taxon>Hemiptera</taxon>
        <taxon>Heteroptera</taxon>
        <taxon>Panheteroptera</taxon>
        <taxon>Cimicomorpha</taxon>
        <taxon>Miridae</taxon>
        <taxon>Mirini</taxon>
        <taxon>Lygus</taxon>
    </lineage>
</organism>
<reference evidence="3" key="3">
    <citation type="journal article" date="2016" name="Gigascience">
        <title>De novo construction of an expanded transcriptome assembly for the western tarnished plant bug, Lygus hesperus.</title>
        <authorList>
            <person name="Tassone E.E."/>
            <person name="Geib S.M."/>
            <person name="Hall B."/>
            <person name="Fabrick J.A."/>
            <person name="Brent C.S."/>
            <person name="Hull J.J."/>
        </authorList>
    </citation>
    <scope>NUCLEOTIDE SEQUENCE</scope>
</reference>
<proteinExistence type="predicted"/>
<reference evidence="2" key="1">
    <citation type="journal article" date="2014" name="PLoS ONE">
        <title>Transcriptome-Based Identification of ABC Transporters in the Western Tarnished Plant Bug Lygus hesperus.</title>
        <authorList>
            <person name="Hull J.J."/>
            <person name="Chaney K."/>
            <person name="Geib S.M."/>
            <person name="Fabrick J.A."/>
            <person name="Brent C.S."/>
            <person name="Walsh D."/>
            <person name="Lavine L.C."/>
        </authorList>
    </citation>
    <scope>NUCLEOTIDE SEQUENCE</scope>
</reference>
<reference evidence="2" key="2">
    <citation type="submission" date="2014-07" db="EMBL/GenBank/DDBJ databases">
        <authorList>
            <person name="Hull J."/>
        </authorList>
    </citation>
    <scope>NUCLEOTIDE SEQUENCE</scope>
</reference>
<accession>A0A0A9XSM0</accession>
<feature type="compositionally biased region" description="Polar residues" evidence="1">
    <location>
        <begin position="43"/>
        <end position="52"/>
    </location>
</feature>
<feature type="region of interest" description="Disordered" evidence="1">
    <location>
        <begin position="121"/>
        <end position="172"/>
    </location>
</feature>
<evidence type="ECO:0000313" key="2">
    <source>
        <dbReference type="EMBL" id="JAG22964.1"/>
    </source>
</evidence>
<gene>
    <name evidence="2" type="ORF">CM83_98828</name>
    <name evidence="3" type="ORF">g.95074</name>
</gene>
<dbReference type="EMBL" id="GBHO01020640">
    <property type="protein sequence ID" value="JAG22964.1"/>
    <property type="molecule type" value="Transcribed_RNA"/>
</dbReference>
<feature type="compositionally biased region" description="Polar residues" evidence="1">
    <location>
        <begin position="1"/>
        <end position="10"/>
    </location>
</feature>
<protein>
    <submittedName>
        <fullName evidence="2">Uncharacterized protein</fullName>
    </submittedName>
</protein>
<evidence type="ECO:0000256" key="1">
    <source>
        <dbReference type="SAM" id="MobiDB-lite"/>
    </source>
</evidence>
<name>A0A0A9XSM0_LYGHE</name>
<feature type="region of interest" description="Disordered" evidence="1">
    <location>
        <begin position="1"/>
        <end position="52"/>
    </location>
</feature>
<feature type="compositionally biased region" description="Low complexity" evidence="1">
    <location>
        <begin position="133"/>
        <end position="165"/>
    </location>
</feature>
<feature type="compositionally biased region" description="Basic and acidic residues" evidence="1">
    <location>
        <begin position="15"/>
        <end position="36"/>
    </location>
</feature>
<dbReference type="EMBL" id="GDHC01005622">
    <property type="protein sequence ID" value="JAQ13007.1"/>
    <property type="molecule type" value="Transcribed_RNA"/>
</dbReference>
<dbReference type="AlphaFoldDB" id="A0A0A9XSM0"/>